<proteinExistence type="predicted"/>
<dbReference type="AlphaFoldDB" id="A0A2D4JNT6"/>
<reference evidence="1" key="1">
    <citation type="submission" date="2017-07" db="EMBL/GenBank/DDBJ databases">
        <authorList>
            <person name="Mikheyev A."/>
            <person name="Grau M."/>
        </authorList>
    </citation>
    <scope>NUCLEOTIDE SEQUENCE</scope>
    <source>
        <tissue evidence="1">Venom_gland</tissue>
    </source>
</reference>
<protein>
    <submittedName>
        <fullName evidence="1">Uncharacterized protein</fullName>
    </submittedName>
</protein>
<sequence length="114" mass="12975">MDGKKATSSGLLTNTLKQAQTREATPTVLQVEMGRITSRENWGEGPVFINKQKFKDCFQSLKKKKDELVRKGFFFLNETSCNANSFFFPFVFRKWDSFRACNAKLDQSFGGPCA</sequence>
<organism evidence="1">
    <name type="scientific">Micrurus lemniscatus lemniscatus</name>
    <dbReference type="NCBI Taxonomy" id="129467"/>
    <lineage>
        <taxon>Eukaryota</taxon>
        <taxon>Metazoa</taxon>
        <taxon>Chordata</taxon>
        <taxon>Craniata</taxon>
        <taxon>Vertebrata</taxon>
        <taxon>Euteleostomi</taxon>
        <taxon>Lepidosauria</taxon>
        <taxon>Squamata</taxon>
        <taxon>Bifurcata</taxon>
        <taxon>Unidentata</taxon>
        <taxon>Episquamata</taxon>
        <taxon>Toxicofera</taxon>
        <taxon>Serpentes</taxon>
        <taxon>Colubroidea</taxon>
        <taxon>Elapidae</taxon>
        <taxon>Elapinae</taxon>
        <taxon>Micrurus</taxon>
    </lineage>
</organism>
<evidence type="ECO:0000313" key="1">
    <source>
        <dbReference type="EMBL" id="LAA98117.1"/>
    </source>
</evidence>
<dbReference type="EMBL" id="IACK01227287">
    <property type="protein sequence ID" value="LAA98117.1"/>
    <property type="molecule type" value="Transcribed_RNA"/>
</dbReference>
<name>A0A2D4JNT6_MICLE</name>
<accession>A0A2D4JNT6</accession>
<reference evidence="1" key="2">
    <citation type="submission" date="2017-11" db="EMBL/GenBank/DDBJ databases">
        <title>Coralsnake Venomics: Analyses of Venom Gland Transcriptomes and Proteomes of Six Brazilian Taxa.</title>
        <authorList>
            <person name="Aird S.D."/>
            <person name="Jorge da Silva N."/>
            <person name="Qiu L."/>
            <person name="Villar-Briones A."/>
            <person name="Aparecida-Saddi V."/>
            <person name="Campos-Telles M.P."/>
            <person name="Grau M."/>
            <person name="Mikheyev A.S."/>
        </authorList>
    </citation>
    <scope>NUCLEOTIDE SEQUENCE</scope>
    <source>
        <tissue evidence="1">Venom_gland</tissue>
    </source>
</reference>